<keyword evidence="8 16" id="KW-0378">Hydrolase</keyword>
<dbReference type="InterPro" id="IPR005311">
    <property type="entry name" value="PBP_dimer"/>
</dbReference>
<evidence type="ECO:0000259" key="14">
    <source>
        <dbReference type="Pfam" id="PF00905"/>
    </source>
</evidence>
<dbReference type="GO" id="GO:0008360">
    <property type="term" value="P:regulation of cell shape"/>
    <property type="evidence" value="ECO:0007669"/>
    <property type="project" value="UniProtKB-KW"/>
</dbReference>
<accession>A0A9X1QYS4</accession>
<dbReference type="Gene3D" id="3.40.710.10">
    <property type="entry name" value="DD-peptidase/beta-lactamase superfamily"/>
    <property type="match status" value="1"/>
</dbReference>
<evidence type="ECO:0000313" key="16">
    <source>
        <dbReference type="EMBL" id="MCG2431151.1"/>
    </source>
</evidence>
<dbReference type="InterPro" id="IPR012338">
    <property type="entry name" value="Beta-lactam/transpept-like"/>
</dbReference>
<evidence type="ECO:0000259" key="15">
    <source>
        <dbReference type="Pfam" id="PF03717"/>
    </source>
</evidence>
<dbReference type="SUPFAM" id="SSF56601">
    <property type="entry name" value="beta-lactamase/transpeptidase-like"/>
    <property type="match status" value="1"/>
</dbReference>
<keyword evidence="9" id="KW-0133">Cell shape</keyword>
<evidence type="ECO:0000256" key="9">
    <source>
        <dbReference type="ARBA" id="ARBA00022960"/>
    </source>
</evidence>
<protein>
    <submittedName>
        <fullName evidence="16">Penicillin-binding protein 2</fullName>
        <ecNumber evidence="16">3.4.16.4</ecNumber>
    </submittedName>
</protein>
<keyword evidence="6" id="KW-0645">Protease</keyword>
<dbReference type="GO" id="GO:0005886">
    <property type="term" value="C:plasma membrane"/>
    <property type="evidence" value="ECO:0007669"/>
    <property type="project" value="UniProtKB-SubCell"/>
</dbReference>
<feature type="domain" description="Penicillin-binding protein dimerisation" evidence="15">
    <location>
        <begin position="46"/>
        <end position="207"/>
    </location>
</feature>
<dbReference type="Pfam" id="PF03717">
    <property type="entry name" value="PBP_dimer"/>
    <property type="match status" value="1"/>
</dbReference>
<keyword evidence="13" id="KW-0961">Cell wall biogenesis/degradation</keyword>
<dbReference type="AlphaFoldDB" id="A0A9X1QYS4"/>
<keyword evidence="5 16" id="KW-0121">Carboxypeptidase</keyword>
<dbReference type="GO" id="GO:0071555">
    <property type="term" value="P:cell wall organization"/>
    <property type="evidence" value="ECO:0007669"/>
    <property type="project" value="UniProtKB-KW"/>
</dbReference>
<dbReference type="GO" id="GO:0008658">
    <property type="term" value="F:penicillin binding"/>
    <property type="evidence" value="ECO:0007669"/>
    <property type="project" value="InterPro"/>
</dbReference>
<dbReference type="PANTHER" id="PTHR30627">
    <property type="entry name" value="PEPTIDOGLYCAN D,D-TRANSPEPTIDASE"/>
    <property type="match status" value="1"/>
</dbReference>
<evidence type="ECO:0000256" key="8">
    <source>
        <dbReference type="ARBA" id="ARBA00022801"/>
    </source>
</evidence>
<keyword evidence="4" id="KW-0997">Cell inner membrane</keyword>
<comment type="subcellular location">
    <subcellularLocation>
        <location evidence="2">Cell membrane</location>
    </subcellularLocation>
    <subcellularLocation>
        <location evidence="1">Membrane</location>
        <topology evidence="1">Single-pass membrane protein</topology>
    </subcellularLocation>
</comment>
<dbReference type="InterPro" id="IPR036138">
    <property type="entry name" value="PBP_dimer_sf"/>
</dbReference>
<dbReference type="EMBL" id="JAIRBB010000006">
    <property type="protein sequence ID" value="MCG2431151.1"/>
    <property type="molecule type" value="Genomic_DNA"/>
</dbReference>
<evidence type="ECO:0000256" key="7">
    <source>
        <dbReference type="ARBA" id="ARBA00022692"/>
    </source>
</evidence>
<dbReference type="InterPro" id="IPR017790">
    <property type="entry name" value="Penicillin-binding_protein_2"/>
</dbReference>
<evidence type="ECO:0000256" key="10">
    <source>
        <dbReference type="ARBA" id="ARBA00022984"/>
    </source>
</evidence>
<keyword evidence="17" id="KW-1185">Reference proteome</keyword>
<proteinExistence type="predicted"/>
<comment type="caution">
    <text evidence="16">The sequence shown here is derived from an EMBL/GenBank/DDBJ whole genome shotgun (WGS) entry which is preliminary data.</text>
</comment>
<dbReference type="GO" id="GO:0071972">
    <property type="term" value="F:peptidoglycan L,D-transpeptidase activity"/>
    <property type="evidence" value="ECO:0007669"/>
    <property type="project" value="TreeGrafter"/>
</dbReference>
<evidence type="ECO:0000256" key="1">
    <source>
        <dbReference type="ARBA" id="ARBA00004167"/>
    </source>
</evidence>
<dbReference type="Gene3D" id="3.30.1390.30">
    <property type="entry name" value="Penicillin-binding protein 2a, domain 3"/>
    <property type="match status" value="1"/>
</dbReference>
<dbReference type="EC" id="3.4.16.4" evidence="16"/>
<keyword evidence="7" id="KW-0812">Transmembrane</keyword>
<dbReference type="RefSeq" id="WP_237608298.1">
    <property type="nucleotide sequence ID" value="NZ_JAIRBB010000006.1"/>
</dbReference>
<dbReference type="Pfam" id="PF00905">
    <property type="entry name" value="Transpeptidase"/>
    <property type="match status" value="1"/>
</dbReference>
<feature type="domain" description="Penicillin-binding protein transpeptidase" evidence="14">
    <location>
        <begin position="247"/>
        <end position="579"/>
    </location>
</feature>
<evidence type="ECO:0000256" key="3">
    <source>
        <dbReference type="ARBA" id="ARBA00022475"/>
    </source>
</evidence>
<gene>
    <name evidence="16" type="primary">mrdA</name>
    <name evidence="16" type="ORF">K8344_08470</name>
</gene>
<dbReference type="GO" id="GO:0006508">
    <property type="term" value="P:proteolysis"/>
    <property type="evidence" value="ECO:0007669"/>
    <property type="project" value="UniProtKB-KW"/>
</dbReference>
<evidence type="ECO:0000256" key="2">
    <source>
        <dbReference type="ARBA" id="ARBA00004236"/>
    </source>
</evidence>
<evidence type="ECO:0000256" key="6">
    <source>
        <dbReference type="ARBA" id="ARBA00022670"/>
    </source>
</evidence>
<evidence type="ECO:0000256" key="11">
    <source>
        <dbReference type="ARBA" id="ARBA00022989"/>
    </source>
</evidence>
<dbReference type="SUPFAM" id="SSF56519">
    <property type="entry name" value="Penicillin binding protein dimerisation domain"/>
    <property type="match status" value="1"/>
</dbReference>
<dbReference type="NCBIfam" id="TIGR03423">
    <property type="entry name" value="pbp2_mrdA"/>
    <property type="match status" value="1"/>
</dbReference>
<dbReference type="InterPro" id="IPR001460">
    <property type="entry name" value="PCN-bd_Tpept"/>
</dbReference>
<organism evidence="16 17">
    <name type="scientific">Aequorivita xiaoshiensis</name>
    <dbReference type="NCBI Taxonomy" id="2874476"/>
    <lineage>
        <taxon>Bacteria</taxon>
        <taxon>Pseudomonadati</taxon>
        <taxon>Bacteroidota</taxon>
        <taxon>Flavobacteriia</taxon>
        <taxon>Flavobacteriales</taxon>
        <taxon>Flavobacteriaceae</taxon>
        <taxon>Aequorivita</taxon>
    </lineage>
</organism>
<keyword evidence="10" id="KW-0573">Peptidoglycan synthesis</keyword>
<evidence type="ECO:0000256" key="5">
    <source>
        <dbReference type="ARBA" id="ARBA00022645"/>
    </source>
</evidence>
<evidence type="ECO:0000256" key="13">
    <source>
        <dbReference type="ARBA" id="ARBA00023316"/>
    </source>
</evidence>
<evidence type="ECO:0000313" key="17">
    <source>
        <dbReference type="Proteomes" id="UP001139462"/>
    </source>
</evidence>
<keyword evidence="11" id="KW-1133">Transmembrane helix</keyword>
<sequence>MRKFVLIALVLLSGVLFTARLFYLQVLDSSPESLEQNSAIKVMYDYPQRGYIFDRNDNLLVSNQPSYDVMVIPRDVKPLDTLEFCKLLKISTEDFKEVLRKAEIYSPRLPSVVVPQLNKADYASLSEKMYKYEGFYIQRRSLRDYQVNHSANVLGYIAEVNNAIIKKNPYYQMGELIGTAGVEKEYEEVLRGVKGVKYIQRDRFNRDIGPYKDGIFDTIPERGKDIQLTIDAVLQEYGERLMVNKRGGIVAIEPSSGEILALVTAPSYDPSLLVGRDRSKNFTKLWYDTISKPLYDRGLMGEYPPGSPFKALTALIALQENVTTEDDRINCPGGYYYNGRRLMKCHGAHGATSMVYGIAKSCNTYFATLYRRSVDNYSTIQEGTDKWKEHLTSFGLGNFLGYDLPSGRRGLIPDSKFYNRFYNFPKYRWFSTATISNSIGQGEINLTPIQMANFTAAIANRGWYFTPHVIKNIVGTDTIPQKFKEKHHTTIDPKHFEPVVEGMFQVYESGTASYLRIPGIEICGKTGTAENFTRIDGKRVQLTDHSIFVAFAPKDNPKIALAVFVENGYWGSRWAGRIAGLMIEKYIKGEITRKDMEKFILEGSLEDEYAKPYSGKPFTINR</sequence>
<dbReference type="GO" id="GO:0009002">
    <property type="term" value="F:serine-type D-Ala-D-Ala carboxypeptidase activity"/>
    <property type="evidence" value="ECO:0007669"/>
    <property type="project" value="UniProtKB-EC"/>
</dbReference>
<keyword evidence="12" id="KW-0472">Membrane</keyword>
<name>A0A9X1QYS4_9FLAO</name>
<dbReference type="Proteomes" id="UP001139462">
    <property type="component" value="Unassembled WGS sequence"/>
</dbReference>
<reference evidence="16" key="1">
    <citation type="submission" date="2021-09" db="EMBL/GenBank/DDBJ databases">
        <title>Genome of Aequorivita sp. strain F64183.</title>
        <authorList>
            <person name="Wang Y."/>
        </authorList>
    </citation>
    <scope>NUCLEOTIDE SEQUENCE</scope>
    <source>
        <strain evidence="16">F64183</strain>
    </source>
</reference>
<dbReference type="GO" id="GO:0009252">
    <property type="term" value="P:peptidoglycan biosynthetic process"/>
    <property type="evidence" value="ECO:0007669"/>
    <property type="project" value="UniProtKB-KW"/>
</dbReference>
<dbReference type="Gene3D" id="3.90.1310.10">
    <property type="entry name" value="Penicillin-binding protein 2a (Domain 2)"/>
    <property type="match status" value="1"/>
</dbReference>
<evidence type="ECO:0000256" key="12">
    <source>
        <dbReference type="ARBA" id="ARBA00023136"/>
    </source>
</evidence>
<evidence type="ECO:0000256" key="4">
    <source>
        <dbReference type="ARBA" id="ARBA00022519"/>
    </source>
</evidence>
<dbReference type="PANTHER" id="PTHR30627:SF2">
    <property type="entry name" value="PEPTIDOGLYCAN D,D-TRANSPEPTIDASE MRDA"/>
    <property type="match status" value="1"/>
</dbReference>
<keyword evidence="3" id="KW-1003">Cell membrane</keyword>
<dbReference type="InterPro" id="IPR050515">
    <property type="entry name" value="Beta-lactam/transpept"/>
</dbReference>